<dbReference type="EMBL" id="GDJX01026579">
    <property type="protein sequence ID" value="JAT41357.1"/>
    <property type="molecule type" value="Transcribed_RNA"/>
</dbReference>
<gene>
    <name evidence="4" type="primary">fslF_0</name>
    <name evidence="4" type="ORF">g.53655</name>
</gene>
<dbReference type="InterPro" id="IPR053247">
    <property type="entry name" value="GPCR_GPR1/git3-like"/>
</dbReference>
<protein>
    <submittedName>
        <fullName evidence="4">Frizzled and smoothened-like protein F</fullName>
    </submittedName>
</protein>
<keyword evidence="2" id="KW-0472">Membrane</keyword>
<feature type="signal peptide" evidence="3">
    <location>
        <begin position="1"/>
        <end position="24"/>
    </location>
</feature>
<feature type="transmembrane region" description="Helical" evidence="2">
    <location>
        <begin position="87"/>
        <end position="108"/>
    </location>
</feature>
<evidence type="ECO:0000313" key="4">
    <source>
        <dbReference type="EMBL" id="JAT41357.1"/>
    </source>
</evidence>
<evidence type="ECO:0000256" key="3">
    <source>
        <dbReference type="SAM" id="SignalP"/>
    </source>
</evidence>
<keyword evidence="3" id="KW-0732">Signal</keyword>
<feature type="compositionally biased region" description="Polar residues" evidence="1">
    <location>
        <begin position="447"/>
        <end position="473"/>
    </location>
</feature>
<feature type="transmembrane region" description="Helical" evidence="2">
    <location>
        <begin position="202"/>
        <end position="221"/>
    </location>
</feature>
<evidence type="ECO:0000256" key="1">
    <source>
        <dbReference type="SAM" id="MobiDB-lite"/>
    </source>
</evidence>
<feature type="transmembrane region" description="Helical" evidence="2">
    <location>
        <begin position="241"/>
        <end position="267"/>
    </location>
</feature>
<feature type="transmembrane region" description="Helical" evidence="2">
    <location>
        <begin position="159"/>
        <end position="181"/>
    </location>
</feature>
<reference evidence="4" key="1">
    <citation type="submission" date="2015-07" db="EMBL/GenBank/DDBJ databases">
        <title>Transcriptome Assembly of Anthurium amnicola.</title>
        <authorList>
            <person name="Suzuki J."/>
        </authorList>
    </citation>
    <scope>NUCLEOTIDE SEQUENCE</scope>
</reference>
<feature type="compositionally biased region" description="Polar residues" evidence="1">
    <location>
        <begin position="482"/>
        <end position="522"/>
    </location>
</feature>
<dbReference type="AlphaFoldDB" id="A0A1D1XG29"/>
<feature type="transmembrane region" description="Helical" evidence="2">
    <location>
        <begin position="305"/>
        <end position="323"/>
    </location>
</feature>
<proteinExistence type="predicted"/>
<dbReference type="Gene3D" id="1.20.1070.10">
    <property type="entry name" value="Rhodopsin 7-helix transmembrane proteins"/>
    <property type="match status" value="1"/>
</dbReference>
<feature type="chain" id="PRO_5008899453" evidence="3">
    <location>
        <begin position="25"/>
        <end position="522"/>
    </location>
</feature>
<sequence length="522" mass="59576">MKSMKCSPISRLIIVSMLTYSVLAQNESMTYIDPYSPISEENCPLPLRVRGSKNLESQNCLNNCCLACPFPNNFYEENKIDLTYRSFAILGIISFFLMFLLCFFFIALPSQKKNPLVKILLLPLALSVMCFEASEFFTINQKQSQCVDQITPADARNNAYCAVQAFFTLTGACAIACYSSLLMTHLHLVSVWRNEFITKNIYFFHALIFGGSLSAFIVPYVTNNIQSANICFISLDVAPSYFYFLSFIYIAFAAHLSTFIHMALITIKSNKRYSTMSTASKRNTVIEAQRQLNHLNEIFRMQWRALLGAFLMIIIYVLNWYFYLSGLRLLTKSVLSNEWVKMWIQCLQIYGNQSVCATEIQEFIPRYSYIVTLLFFNRSAGILIFIIFAAKKSVFFEVYELIRGRRPRNNPNFDAELRFSGIRITTTNIRRNNNNNIDDDHYKNDNVSDSTESATLAPSTRTSVLKVGNNNENQNEKRRSETSINFSQASPITSDSLVVSIPPNSARNSPSTRQSILKNEGM</sequence>
<name>A0A1D1XG29_9ARAE</name>
<keyword evidence="2" id="KW-1133">Transmembrane helix</keyword>
<feature type="region of interest" description="Disordered" evidence="1">
    <location>
        <begin position="435"/>
        <end position="522"/>
    </location>
</feature>
<evidence type="ECO:0000256" key="2">
    <source>
        <dbReference type="SAM" id="Phobius"/>
    </source>
</evidence>
<dbReference type="PANTHER" id="PTHR42058:SF1">
    <property type="entry name" value="G-PROTEIN COUPLED RECEPTORS FAMILY 2 PROFILE 2 DOMAIN-CONTAINING PROTEIN"/>
    <property type="match status" value="1"/>
</dbReference>
<organism evidence="4">
    <name type="scientific">Anthurium amnicola</name>
    <dbReference type="NCBI Taxonomy" id="1678845"/>
    <lineage>
        <taxon>Eukaryota</taxon>
        <taxon>Viridiplantae</taxon>
        <taxon>Streptophyta</taxon>
        <taxon>Embryophyta</taxon>
        <taxon>Tracheophyta</taxon>
        <taxon>Spermatophyta</taxon>
        <taxon>Magnoliopsida</taxon>
        <taxon>Liliopsida</taxon>
        <taxon>Araceae</taxon>
        <taxon>Pothoideae</taxon>
        <taxon>Potheae</taxon>
        <taxon>Anthurium</taxon>
    </lineage>
</organism>
<feature type="transmembrane region" description="Helical" evidence="2">
    <location>
        <begin position="367"/>
        <end position="390"/>
    </location>
</feature>
<accession>A0A1D1XG29</accession>
<keyword evidence="2" id="KW-0812">Transmembrane</keyword>
<dbReference type="PANTHER" id="PTHR42058">
    <property type="entry name" value="G_PROTEIN_RECEP_F2_4 DOMAIN-CONTAINING PROTEIN"/>
    <property type="match status" value="1"/>
</dbReference>